<reference evidence="1 2" key="1">
    <citation type="submission" date="2018-09" db="EMBL/GenBank/DDBJ databases">
        <authorList>
            <person name="Livingstone P.G."/>
            <person name="Whitworth D.E."/>
        </authorList>
    </citation>
    <scope>NUCLEOTIDE SEQUENCE [LARGE SCALE GENOMIC DNA]</scope>
    <source>
        <strain evidence="1 2">CA031B</strain>
    </source>
</reference>
<name>A0ABX9QBH4_9BACT</name>
<keyword evidence="2" id="KW-1185">Reference proteome</keyword>
<feature type="non-terminal residue" evidence="1">
    <location>
        <position position="1"/>
    </location>
</feature>
<organism evidence="1 2">
    <name type="scientific">Corallococcus praedator</name>
    <dbReference type="NCBI Taxonomy" id="2316724"/>
    <lineage>
        <taxon>Bacteria</taxon>
        <taxon>Pseudomonadati</taxon>
        <taxon>Myxococcota</taxon>
        <taxon>Myxococcia</taxon>
        <taxon>Myxococcales</taxon>
        <taxon>Cystobacterineae</taxon>
        <taxon>Myxococcaceae</taxon>
        <taxon>Corallococcus</taxon>
    </lineage>
</organism>
<sequence length="42" mass="4664">ALGRVVTDAAWREDLRARALARAEELSADRALKAWETLLAEV</sequence>
<evidence type="ECO:0000313" key="2">
    <source>
        <dbReference type="Proteomes" id="UP000278907"/>
    </source>
</evidence>
<dbReference type="Proteomes" id="UP000278907">
    <property type="component" value="Unassembled WGS sequence"/>
</dbReference>
<gene>
    <name evidence="1" type="ORF">D7Y13_32080</name>
</gene>
<proteinExistence type="predicted"/>
<protein>
    <submittedName>
        <fullName evidence="1">Glycosyltransferase</fullName>
    </submittedName>
</protein>
<comment type="caution">
    <text evidence="1">The sequence shown here is derived from an EMBL/GenBank/DDBJ whole genome shotgun (WGS) entry which is preliminary data.</text>
</comment>
<dbReference type="EMBL" id="RAWI01000350">
    <property type="protein sequence ID" value="RKH95496.1"/>
    <property type="molecule type" value="Genomic_DNA"/>
</dbReference>
<accession>A0ABX9QBH4</accession>
<evidence type="ECO:0000313" key="1">
    <source>
        <dbReference type="EMBL" id="RKH95496.1"/>
    </source>
</evidence>